<evidence type="ECO:0000256" key="3">
    <source>
        <dbReference type="ARBA" id="ARBA00022448"/>
    </source>
</evidence>
<evidence type="ECO:0000256" key="5">
    <source>
        <dbReference type="ARBA" id="ARBA00022824"/>
    </source>
</evidence>
<keyword evidence="6 8" id="KW-1133">Transmembrane helix</keyword>
<dbReference type="Pfam" id="PF04420">
    <property type="entry name" value="CHD5"/>
    <property type="match status" value="1"/>
</dbReference>
<keyword evidence="4 8" id="KW-0812">Transmembrane</keyword>
<dbReference type="EMBL" id="JARJCW010000013">
    <property type="protein sequence ID" value="KAJ7217695.1"/>
    <property type="molecule type" value="Genomic_DNA"/>
</dbReference>
<name>A0AAD6YJY3_9AGAR</name>
<reference evidence="10" key="1">
    <citation type="submission" date="2023-03" db="EMBL/GenBank/DDBJ databases">
        <title>Massive genome expansion in bonnet fungi (Mycena s.s.) driven by repeated elements and novel gene families across ecological guilds.</title>
        <authorList>
            <consortium name="Lawrence Berkeley National Laboratory"/>
            <person name="Harder C.B."/>
            <person name="Miyauchi S."/>
            <person name="Viragh M."/>
            <person name="Kuo A."/>
            <person name="Thoen E."/>
            <person name="Andreopoulos B."/>
            <person name="Lu D."/>
            <person name="Skrede I."/>
            <person name="Drula E."/>
            <person name="Henrissat B."/>
            <person name="Morin E."/>
            <person name="Kohler A."/>
            <person name="Barry K."/>
            <person name="LaButti K."/>
            <person name="Morin E."/>
            <person name="Salamov A."/>
            <person name="Lipzen A."/>
            <person name="Mereny Z."/>
            <person name="Hegedus B."/>
            <person name="Baldrian P."/>
            <person name="Stursova M."/>
            <person name="Weitz H."/>
            <person name="Taylor A."/>
            <person name="Grigoriev I.V."/>
            <person name="Nagy L.G."/>
            <person name="Martin F."/>
            <person name="Kauserud H."/>
        </authorList>
    </citation>
    <scope>NUCLEOTIDE SEQUENCE</scope>
    <source>
        <strain evidence="10">9144</strain>
    </source>
</reference>
<comment type="caution">
    <text evidence="8">Lacks conserved residue(s) required for the propagation of feature annotation.</text>
</comment>
<sequence length="186" mass="20927">MSLLFSIFALVFLTELIAWIGRSVLLELVYAAYLRVFHAAVAARQRELKSELLTLKGELLRTSAQDQFAKWAKLRRAVDKGLADLEKLNGEIAARKSGFSMRFNTAVWLLTTGLQFVVGWWYRKSAVFFLPPGWLGPLGWWLSLPFAPKGSVSVGVWQMACKRVLKAGERVVKDLRAEAGKKEKPS</sequence>
<dbReference type="PANTHER" id="PTHR42650:SF1">
    <property type="entry name" value="GUIDED ENTRY OF TAIL-ANCHORED PROTEINS FACTOR 1"/>
    <property type="match status" value="1"/>
</dbReference>
<comment type="similarity">
    <text evidence="2 8">Belongs to the WRB/GET1 family.</text>
</comment>
<evidence type="ECO:0000256" key="8">
    <source>
        <dbReference type="HAMAP-Rule" id="MF_03113"/>
    </source>
</evidence>
<protein>
    <submittedName>
        <fullName evidence="10">WRB/Get1 family</fullName>
    </submittedName>
</protein>
<keyword evidence="11" id="KW-1185">Reference proteome</keyword>
<evidence type="ECO:0000256" key="1">
    <source>
        <dbReference type="ARBA" id="ARBA00004477"/>
    </source>
</evidence>
<dbReference type="GO" id="GO:0043529">
    <property type="term" value="C:GET complex"/>
    <property type="evidence" value="ECO:0007669"/>
    <property type="project" value="InterPro"/>
</dbReference>
<dbReference type="Gene3D" id="1.10.287.660">
    <property type="entry name" value="Helix hairpin bin"/>
    <property type="match status" value="1"/>
</dbReference>
<feature type="transmembrane region" description="Helical" evidence="9">
    <location>
        <begin position="134"/>
        <end position="157"/>
    </location>
</feature>
<comment type="caution">
    <text evidence="10">The sequence shown here is derived from an EMBL/GenBank/DDBJ whole genome shotgun (WGS) entry which is preliminary data.</text>
</comment>
<dbReference type="GO" id="GO:0043495">
    <property type="term" value="F:protein-membrane adaptor activity"/>
    <property type="evidence" value="ECO:0007669"/>
    <property type="project" value="TreeGrafter"/>
</dbReference>
<feature type="topological domain" description="Lumenal" evidence="8">
    <location>
        <begin position="1"/>
        <end position="3"/>
    </location>
</feature>
<evidence type="ECO:0000256" key="7">
    <source>
        <dbReference type="ARBA" id="ARBA00023136"/>
    </source>
</evidence>
<dbReference type="InterPro" id="IPR029012">
    <property type="entry name" value="Helix_hairpin_bin_sf"/>
</dbReference>
<dbReference type="InterPro" id="IPR028945">
    <property type="entry name" value="Get1"/>
</dbReference>
<feature type="transmembrane region" description="Helical" evidence="9">
    <location>
        <begin position="105"/>
        <end position="122"/>
    </location>
</feature>
<evidence type="ECO:0000256" key="6">
    <source>
        <dbReference type="ARBA" id="ARBA00022989"/>
    </source>
</evidence>
<dbReference type="Proteomes" id="UP001219525">
    <property type="component" value="Unassembled WGS sequence"/>
</dbReference>
<dbReference type="GO" id="GO:0071816">
    <property type="term" value="P:tail-anchored membrane protein insertion into ER membrane"/>
    <property type="evidence" value="ECO:0007669"/>
    <property type="project" value="InterPro"/>
</dbReference>
<keyword evidence="5 8" id="KW-0256">Endoplasmic reticulum</keyword>
<evidence type="ECO:0000256" key="2">
    <source>
        <dbReference type="ARBA" id="ARBA00010799"/>
    </source>
</evidence>
<organism evidence="10 11">
    <name type="scientific">Mycena pura</name>
    <dbReference type="NCBI Taxonomy" id="153505"/>
    <lineage>
        <taxon>Eukaryota</taxon>
        <taxon>Fungi</taxon>
        <taxon>Dikarya</taxon>
        <taxon>Basidiomycota</taxon>
        <taxon>Agaricomycotina</taxon>
        <taxon>Agaricomycetes</taxon>
        <taxon>Agaricomycetidae</taxon>
        <taxon>Agaricales</taxon>
        <taxon>Marasmiineae</taxon>
        <taxon>Mycenaceae</taxon>
        <taxon>Mycena</taxon>
    </lineage>
</organism>
<dbReference type="GO" id="GO:0005789">
    <property type="term" value="C:endoplasmic reticulum membrane"/>
    <property type="evidence" value="ECO:0007669"/>
    <property type="project" value="UniProtKB-SubCell"/>
</dbReference>
<evidence type="ECO:0000313" key="10">
    <source>
        <dbReference type="EMBL" id="KAJ7217695.1"/>
    </source>
</evidence>
<feature type="topological domain" description="Cytoplasmic" evidence="8">
    <location>
        <begin position="169"/>
        <end position="186"/>
    </location>
</feature>
<dbReference type="PANTHER" id="PTHR42650">
    <property type="entry name" value="TAIL-ANCHORED PROTEIN INSERTION RECEPTOR WRB"/>
    <property type="match status" value="1"/>
</dbReference>
<evidence type="ECO:0000256" key="9">
    <source>
        <dbReference type="SAM" id="Phobius"/>
    </source>
</evidence>
<accession>A0AAD6YJY3</accession>
<keyword evidence="3 8" id="KW-0813">Transport</keyword>
<dbReference type="AlphaFoldDB" id="A0AAD6YJY3"/>
<evidence type="ECO:0000256" key="4">
    <source>
        <dbReference type="ARBA" id="ARBA00022692"/>
    </source>
</evidence>
<dbReference type="HAMAP" id="MF_03113">
    <property type="entry name" value="Get1"/>
    <property type="match status" value="1"/>
</dbReference>
<gene>
    <name evidence="8" type="primary">GET1</name>
    <name evidence="10" type="ORF">GGX14DRAFT_597392</name>
</gene>
<evidence type="ECO:0000313" key="11">
    <source>
        <dbReference type="Proteomes" id="UP001219525"/>
    </source>
</evidence>
<keyword evidence="7 8" id="KW-0472">Membrane</keyword>
<proteinExistence type="inferred from homology"/>
<dbReference type="InterPro" id="IPR027538">
    <property type="entry name" value="Get1_fungi"/>
</dbReference>
<comment type="subcellular location">
    <subcellularLocation>
        <location evidence="1">Endoplasmic reticulum membrane</location>
        <topology evidence="1">Multi-pass membrane protein</topology>
    </subcellularLocation>
</comment>